<sequence>MPGNIINTIMATVKQLFSDQIIDNRLNPVHVAIASKGHQFQSRVLHIPDRFGLFSPGPPRLQAAEGFQVVFMSCILGFVSLPAVVAVLLARLKGRPVLLLALGLAAMIFSTAIFFWVGVCSDRRRSPDYDWGEWKLRTE</sequence>
<name>A0A395NBA3_TRIAR</name>
<feature type="transmembrane region" description="Helical" evidence="1">
    <location>
        <begin position="97"/>
        <end position="119"/>
    </location>
</feature>
<evidence type="ECO:0000313" key="3">
    <source>
        <dbReference type="Proteomes" id="UP000266272"/>
    </source>
</evidence>
<feature type="transmembrane region" description="Helical" evidence="1">
    <location>
        <begin position="69"/>
        <end position="90"/>
    </location>
</feature>
<protein>
    <submittedName>
        <fullName evidence="2">Uncharacterized protein</fullName>
    </submittedName>
</protein>
<evidence type="ECO:0000313" key="2">
    <source>
        <dbReference type="EMBL" id="RFU73380.1"/>
    </source>
</evidence>
<keyword evidence="1" id="KW-0812">Transmembrane</keyword>
<reference evidence="2 3" key="1">
    <citation type="journal article" date="2018" name="PLoS Pathog.">
        <title>Evolution of structural diversity of trichothecenes, a family of toxins produced by plant pathogenic and entomopathogenic fungi.</title>
        <authorList>
            <person name="Proctor R.H."/>
            <person name="McCormick S.P."/>
            <person name="Kim H.S."/>
            <person name="Cardoza R.E."/>
            <person name="Stanley A.M."/>
            <person name="Lindo L."/>
            <person name="Kelly A."/>
            <person name="Brown D.W."/>
            <person name="Lee T."/>
            <person name="Vaughan M.M."/>
            <person name="Alexander N.J."/>
            <person name="Busman M."/>
            <person name="Gutierrez S."/>
        </authorList>
    </citation>
    <scope>NUCLEOTIDE SEQUENCE [LARGE SCALE GENOMIC DNA]</scope>
    <source>
        <strain evidence="2 3">IBT 40837</strain>
    </source>
</reference>
<dbReference type="Proteomes" id="UP000266272">
    <property type="component" value="Unassembled WGS sequence"/>
</dbReference>
<proteinExistence type="predicted"/>
<keyword evidence="3" id="KW-1185">Reference proteome</keyword>
<gene>
    <name evidence="2" type="ORF">TARUN_8877</name>
</gene>
<comment type="caution">
    <text evidence="2">The sequence shown here is derived from an EMBL/GenBank/DDBJ whole genome shotgun (WGS) entry which is preliminary data.</text>
</comment>
<organism evidence="2 3">
    <name type="scientific">Trichoderma arundinaceum</name>
    <dbReference type="NCBI Taxonomy" id="490622"/>
    <lineage>
        <taxon>Eukaryota</taxon>
        <taxon>Fungi</taxon>
        <taxon>Dikarya</taxon>
        <taxon>Ascomycota</taxon>
        <taxon>Pezizomycotina</taxon>
        <taxon>Sordariomycetes</taxon>
        <taxon>Hypocreomycetidae</taxon>
        <taxon>Hypocreales</taxon>
        <taxon>Hypocreaceae</taxon>
        <taxon>Trichoderma</taxon>
    </lineage>
</organism>
<keyword evidence="1" id="KW-1133">Transmembrane helix</keyword>
<dbReference type="AlphaFoldDB" id="A0A395NBA3"/>
<keyword evidence="1" id="KW-0472">Membrane</keyword>
<evidence type="ECO:0000256" key="1">
    <source>
        <dbReference type="SAM" id="Phobius"/>
    </source>
</evidence>
<dbReference type="OrthoDB" id="4897733at2759"/>
<accession>A0A395NBA3</accession>
<dbReference type="EMBL" id="PXOA01000656">
    <property type="protein sequence ID" value="RFU73380.1"/>
    <property type="molecule type" value="Genomic_DNA"/>
</dbReference>